<dbReference type="Pfam" id="PF13489">
    <property type="entry name" value="Methyltransf_23"/>
    <property type="match status" value="1"/>
</dbReference>
<evidence type="ECO:0000256" key="4">
    <source>
        <dbReference type="ARBA" id="ARBA00022691"/>
    </source>
</evidence>
<dbReference type="InterPro" id="IPR010233">
    <property type="entry name" value="UbiG_MeTrfase"/>
</dbReference>
<dbReference type="Gene3D" id="3.40.50.150">
    <property type="entry name" value="Vaccinia Virus protein VP39"/>
    <property type="match status" value="1"/>
</dbReference>
<dbReference type="AlphaFoldDB" id="A0A409XMC1"/>
<comment type="subunit">
    <text evidence="5">Component of a multi-subunit COQ enzyme complex, composed of at least COQ3, COQ4, COQ5, COQ6, COQ7 and COQ9.</text>
</comment>
<keyword evidence="7" id="KW-1185">Reference proteome</keyword>
<feature type="binding site" evidence="5">
    <location>
        <position position="130"/>
    </location>
    <ligand>
        <name>S-adenosyl-L-methionine</name>
        <dbReference type="ChEBI" id="CHEBI:59789"/>
    </ligand>
</feature>
<dbReference type="InParanoid" id="A0A409XMC1"/>
<evidence type="ECO:0000256" key="5">
    <source>
        <dbReference type="HAMAP-Rule" id="MF_03190"/>
    </source>
</evidence>
<keyword evidence="4 5" id="KW-0949">S-adenosyl-L-methionine</keyword>
<comment type="catalytic activity">
    <reaction evidence="5">
        <text>a 3,4-dihydroxy-5-(all-trans-polyprenyl)benzoate + S-adenosyl-L-methionine = a 4-hydroxy-3-methoxy-5-(all-trans-polyprenyl)benzoate + S-adenosyl-L-homocysteine + H(+)</text>
        <dbReference type="Rhea" id="RHEA:44452"/>
        <dbReference type="Rhea" id="RHEA-COMP:10930"/>
        <dbReference type="Rhea" id="RHEA-COMP:10931"/>
        <dbReference type="ChEBI" id="CHEBI:15378"/>
        <dbReference type="ChEBI" id="CHEBI:57856"/>
        <dbReference type="ChEBI" id="CHEBI:59789"/>
        <dbReference type="ChEBI" id="CHEBI:64694"/>
        <dbReference type="ChEBI" id="CHEBI:84443"/>
        <dbReference type="EC" id="2.1.1.114"/>
    </reaction>
</comment>
<dbReference type="CDD" id="cd02440">
    <property type="entry name" value="AdoMet_MTases"/>
    <property type="match status" value="1"/>
</dbReference>
<keyword evidence="2 5" id="KW-0808">Transferase</keyword>
<accession>A0A409XMC1</accession>
<dbReference type="NCBIfam" id="TIGR01983">
    <property type="entry name" value="UbiG"/>
    <property type="match status" value="1"/>
</dbReference>
<evidence type="ECO:0000313" key="6">
    <source>
        <dbReference type="EMBL" id="PPQ91867.1"/>
    </source>
</evidence>
<dbReference type="GO" id="GO:0031314">
    <property type="term" value="C:extrinsic component of mitochondrial inner membrane"/>
    <property type="evidence" value="ECO:0007669"/>
    <property type="project" value="UniProtKB-UniRule"/>
</dbReference>
<dbReference type="PANTHER" id="PTHR43464:SF19">
    <property type="entry name" value="UBIQUINONE BIOSYNTHESIS O-METHYLTRANSFERASE, MITOCHONDRIAL"/>
    <property type="match status" value="1"/>
</dbReference>
<dbReference type="GO" id="GO:0061542">
    <property type="term" value="F:3-demethylubiquinol 3-O-methyltransferase activity"/>
    <property type="evidence" value="ECO:0007669"/>
    <property type="project" value="UniProtKB-UniRule"/>
</dbReference>
<evidence type="ECO:0000256" key="1">
    <source>
        <dbReference type="ARBA" id="ARBA00022603"/>
    </source>
</evidence>
<dbReference type="EC" id="2.1.1.114" evidence="5"/>
<evidence type="ECO:0000313" key="7">
    <source>
        <dbReference type="Proteomes" id="UP000283269"/>
    </source>
</evidence>
<dbReference type="GO" id="GO:0120537">
    <property type="term" value="F:3-demethylubiquinone 3-O-methyltransferase activity"/>
    <property type="evidence" value="ECO:0007669"/>
    <property type="project" value="RHEA"/>
</dbReference>
<comment type="similarity">
    <text evidence="5">Belongs to the class I-like SAM-binding methyltransferase superfamily. UbiG/COQ3 family.</text>
</comment>
<feature type="binding site" evidence="5">
    <location>
        <position position="181"/>
    </location>
    <ligand>
        <name>S-adenosyl-L-methionine</name>
        <dbReference type="ChEBI" id="CHEBI:59789"/>
    </ligand>
</feature>
<feature type="binding site" evidence="5">
    <location>
        <position position="182"/>
    </location>
    <ligand>
        <name>Mg(2+)</name>
        <dbReference type="ChEBI" id="CHEBI:18420"/>
    </ligand>
</feature>
<dbReference type="InterPro" id="IPR029063">
    <property type="entry name" value="SAM-dependent_MTases_sf"/>
</dbReference>
<name>A0A409XMC1_PSICY</name>
<feature type="binding site" evidence="5">
    <location>
        <position position="185"/>
    </location>
    <ligand>
        <name>Mg(2+)</name>
        <dbReference type="ChEBI" id="CHEBI:18420"/>
    </ligand>
</feature>
<comment type="catalytic activity">
    <reaction evidence="5">
        <text>a 3-demethylubiquinone + S-adenosyl-L-methionine = a ubiquinone + S-adenosyl-L-homocysteine</text>
        <dbReference type="Rhea" id="RHEA:81215"/>
        <dbReference type="Rhea" id="RHEA-COMP:9565"/>
        <dbReference type="Rhea" id="RHEA-COMP:19654"/>
        <dbReference type="ChEBI" id="CHEBI:16389"/>
        <dbReference type="ChEBI" id="CHEBI:57856"/>
        <dbReference type="ChEBI" id="CHEBI:59789"/>
        <dbReference type="ChEBI" id="CHEBI:231825"/>
    </reaction>
</comment>
<reference evidence="6 7" key="1">
    <citation type="journal article" date="2018" name="Evol. Lett.">
        <title>Horizontal gene cluster transfer increased hallucinogenic mushroom diversity.</title>
        <authorList>
            <person name="Reynolds H.T."/>
            <person name="Vijayakumar V."/>
            <person name="Gluck-Thaler E."/>
            <person name="Korotkin H.B."/>
            <person name="Matheny P.B."/>
            <person name="Slot J.C."/>
        </authorList>
    </citation>
    <scope>NUCLEOTIDE SEQUENCE [LARGE SCALE GENOMIC DNA]</scope>
    <source>
        <strain evidence="6 7">2631</strain>
    </source>
</reference>
<dbReference type="STRING" id="93625.A0A409XMC1"/>
<dbReference type="SUPFAM" id="SSF53335">
    <property type="entry name" value="S-adenosyl-L-methionine-dependent methyltransferases"/>
    <property type="match status" value="1"/>
</dbReference>
<keyword evidence="1 5" id="KW-0489">Methyltransferase</keyword>
<dbReference type="EMBL" id="NHYD01001227">
    <property type="protein sequence ID" value="PPQ91867.1"/>
    <property type="molecule type" value="Genomic_DNA"/>
</dbReference>
<comment type="pathway">
    <text evidence="5">Cofactor biosynthesis; ubiquinone biosynthesis.</text>
</comment>
<gene>
    <name evidence="5" type="primary">COQ3</name>
    <name evidence="6" type="ORF">CVT25_000742</name>
</gene>
<dbReference type="FunCoup" id="A0A409XMC1">
    <property type="interactions" value="275"/>
</dbReference>
<dbReference type="PANTHER" id="PTHR43464">
    <property type="entry name" value="METHYLTRANSFERASE"/>
    <property type="match status" value="1"/>
</dbReference>
<sequence>MTFILARSWQKTARSSSSLVVNLSRGLHTARSSTVSPSTTNSVNNDEIAHFSKLSSEWWDEKGEFSFLHKMNPVRMQFIREKLLEIAQEENPELESGDMLAGLDVLDVGCGGGLLSESLARMGAKTLGIDASGSNIAIASLHAAADPKLSPSSTSPNLSYLHAPAETLLSQPKRYDVVCSMEVLEHVDNPAAFLSTCAELLKPGGHLFLSTISRTPLAYALTIFLAEDVLRQVSSGTHTYSKYIKPSELVQFFRDYPQQNTNDSISDSSTPLSLARPWISTHAGSNYLPRLEAELRGLIYNPLRARWHLAPRDAWGALECNYIFWVRKPMN</sequence>
<comment type="subcellular location">
    <subcellularLocation>
        <location evidence="5">Mitochondrion inner membrane</location>
        <topology evidence="5">Peripheral membrane protein</topology>
        <orientation evidence="5">Matrix side</orientation>
    </subcellularLocation>
</comment>
<comment type="cofactor">
    <cofactor evidence="5">
        <name>Mg(2+)</name>
        <dbReference type="ChEBI" id="CHEBI:18420"/>
    </cofactor>
</comment>
<keyword evidence="5" id="KW-0472">Membrane</keyword>
<dbReference type="GO" id="GO:0046872">
    <property type="term" value="F:metal ion binding"/>
    <property type="evidence" value="ECO:0007669"/>
    <property type="project" value="UniProtKB-KW"/>
</dbReference>
<feature type="binding site" evidence="5">
    <location>
        <position position="186"/>
    </location>
    <ligand>
        <name>Mg(2+)</name>
        <dbReference type="ChEBI" id="CHEBI:18420"/>
    </ligand>
</feature>
<evidence type="ECO:0000256" key="2">
    <source>
        <dbReference type="ARBA" id="ARBA00022679"/>
    </source>
</evidence>
<dbReference type="OrthoDB" id="3265906at2759"/>
<dbReference type="HAMAP" id="MF_00472">
    <property type="entry name" value="UbiG"/>
    <property type="match status" value="1"/>
</dbReference>
<comment type="function">
    <text evidence="5">O-methyltransferase required for two non-consecutive steps during ubiquinone biosynthesis. Catalyzes the 2 O-methylation of 3,4-dihydroxy-5-(all-trans-polyprenyl)benzoic acid into 4-hydroxy-3-methoxy-5-(all-trans-polyprenyl)benzoic acid. Also catalyzes the last step of ubiquinone biosynthesis by mediating methylation of 3-demethylubiquinone into ubiquinone. Also able to mediate the methylation of 3-demethylubiquinol into ubiquinol.</text>
</comment>
<keyword evidence="3 5" id="KW-0831">Ubiquinone biosynthesis</keyword>
<comment type="catalytic activity">
    <reaction evidence="5">
        <text>a 3-demethylubiquinol + S-adenosyl-L-methionine = a ubiquinol + S-adenosyl-L-homocysteine + H(+)</text>
        <dbReference type="Rhea" id="RHEA:44380"/>
        <dbReference type="Rhea" id="RHEA-COMP:9566"/>
        <dbReference type="Rhea" id="RHEA-COMP:10914"/>
        <dbReference type="ChEBI" id="CHEBI:15378"/>
        <dbReference type="ChEBI" id="CHEBI:17976"/>
        <dbReference type="ChEBI" id="CHEBI:57856"/>
        <dbReference type="ChEBI" id="CHEBI:59789"/>
        <dbReference type="ChEBI" id="CHEBI:84422"/>
        <dbReference type="EC" id="2.1.1.64"/>
    </reaction>
</comment>
<keyword evidence="5" id="KW-0479">Metal-binding</keyword>
<dbReference type="EC" id="2.1.1.-" evidence="5"/>
<dbReference type="GO" id="GO:0010420">
    <property type="term" value="F:polyprenyldihydroxybenzoate methyltransferase activity"/>
    <property type="evidence" value="ECO:0007669"/>
    <property type="project" value="UniProtKB-UniRule"/>
</dbReference>
<keyword evidence="5" id="KW-0460">Magnesium</keyword>
<comment type="caution">
    <text evidence="6">The sequence shown here is derived from an EMBL/GenBank/DDBJ whole genome shotgun (WGS) entry which is preliminary data.</text>
</comment>
<organism evidence="6 7">
    <name type="scientific">Psilocybe cyanescens</name>
    <dbReference type="NCBI Taxonomy" id="93625"/>
    <lineage>
        <taxon>Eukaryota</taxon>
        <taxon>Fungi</taxon>
        <taxon>Dikarya</taxon>
        <taxon>Basidiomycota</taxon>
        <taxon>Agaricomycotina</taxon>
        <taxon>Agaricomycetes</taxon>
        <taxon>Agaricomycetidae</taxon>
        <taxon>Agaricales</taxon>
        <taxon>Agaricineae</taxon>
        <taxon>Strophariaceae</taxon>
        <taxon>Psilocybe</taxon>
    </lineage>
</organism>
<dbReference type="UniPathway" id="UPA00232"/>
<dbReference type="EC" id="2.1.1.64" evidence="5"/>
<feature type="binding site" evidence="5">
    <location>
        <position position="109"/>
    </location>
    <ligand>
        <name>S-adenosyl-L-methionine</name>
        <dbReference type="ChEBI" id="CHEBI:59789"/>
    </ligand>
</feature>
<evidence type="ECO:0000256" key="3">
    <source>
        <dbReference type="ARBA" id="ARBA00022688"/>
    </source>
</evidence>
<proteinExistence type="inferred from homology"/>
<keyword evidence="5" id="KW-0496">Mitochondrion</keyword>
<dbReference type="GO" id="GO:0032259">
    <property type="term" value="P:methylation"/>
    <property type="evidence" value="ECO:0007669"/>
    <property type="project" value="UniProtKB-KW"/>
</dbReference>
<protein>
    <recommendedName>
        <fullName evidence="5">Ubiquinone biosynthesis O-methyltransferase, mitochondrial</fullName>
    </recommendedName>
    <alternativeName>
        <fullName evidence="5">3-demethylubiquinol 3-O-methyltransferase</fullName>
        <ecNumber evidence="5">2.1.1.64</ecNumber>
    </alternativeName>
    <alternativeName>
        <fullName evidence="5">3-demethylubiquinone 3-O-methyltransferase</fullName>
        <ecNumber evidence="5">2.1.1.-</ecNumber>
    </alternativeName>
    <alternativeName>
        <fullName evidence="5">Polyprenyldihydroxybenzoate methyltransferase</fullName>
        <ecNumber evidence="5">2.1.1.114</ecNumber>
    </alternativeName>
</protein>
<feature type="binding site" evidence="5">
    <location>
        <position position="75"/>
    </location>
    <ligand>
        <name>S-adenosyl-L-methionine</name>
        <dbReference type="ChEBI" id="CHEBI:59789"/>
    </ligand>
</feature>
<keyword evidence="5" id="KW-0999">Mitochondrion inner membrane</keyword>
<dbReference type="Proteomes" id="UP000283269">
    <property type="component" value="Unassembled WGS sequence"/>
</dbReference>